<protein>
    <recommendedName>
        <fullName evidence="3">Thioredoxin</fullName>
    </recommendedName>
</protein>
<dbReference type="EMBL" id="BAAAHP010000249">
    <property type="protein sequence ID" value="GAA0903277.1"/>
    <property type="molecule type" value="Genomic_DNA"/>
</dbReference>
<evidence type="ECO:0000313" key="1">
    <source>
        <dbReference type="EMBL" id="GAA0903277.1"/>
    </source>
</evidence>
<evidence type="ECO:0008006" key="3">
    <source>
        <dbReference type="Google" id="ProtNLM"/>
    </source>
</evidence>
<dbReference type="RefSeq" id="WP_343946156.1">
    <property type="nucleotide sequence ID" value="NZ_BAAAHP010000249.1"/>
</dbReference>
<organism evidence="1 2">
    <name type="scientific">Pseudonocardia zijingensis</name>
    <dbReference type="NCBI Taxonomy" id="153376"/>
    <lineage>
        <taxon>Bacteria</taxon>
        <taxon>Bacillati</taxon>
        <taxon>Actinomycetota</taxon>
        <taxon>Actinomycetes</taxon>
        <taxon>Pseudonocardiales</taxon>
        <taxon>Pseudonocardiaceae</taxon>
        <taxon>Pseudonocardia</taxon>
    </lineage>
</organism>
<dbReference type="Proteomes" id="UP001499967">
    <property type="component" value="Unassembled WGS sequence"/>
</dbReference>
<comment type="caution">
    <text evidence="1">The sequence shown here is derived from an EMBL/GenBank/DDBJ whole genome shotgun (WGS) entry which is preliminary data.</text>
</comment>
<keyword evidence="2" id="KW-1185">Reference proteome</keyword>
<accession>A0ABP3YVL1</accession>
<reference evidence="2" key="1">
    <citation type="journal article" date="2019" name="Int. J. Syst. Evol. Microbiol.">
        <title>The Global Catalogue of Microorganisms (GCM) 10K type strain sequencing project: providing services to taxonomists for standard genome sequencing and annotation.</title>
        <authorList>
            <consortium name="The Broad Institute Genomics Platform"/>
            <consortium name="The Broad Institute Genome Sequencing Center for Infectious Disease"/>
            <person name="Wu L."/>
            <person name="Ma J."/>
        </authorList>
    </citation>
    <scope>NUCLEOTIDE SEQUENCE [LARGE SCALE GENOMIC DNA]</scope>
    <source>
        <strain evidence="2">JCM 11117</strain>
    </source>
</reference>
<proteinExistence type="predicted"/>
<gene>
    <name evidence="1" type="ORF">GCM10009559_70870</name>
</gene>
<sequence length="445" mass="47299">MTVEDDRAVVDALVDAVEFCYDQEWTDGLPVVPCTPERLDAFLAHTDRAPDEVLLAMPQIGRECTVRMAALNAAMAGCRPEYLPVVLAVWDSLNAEGYTGKGIWQSTTGTAPLILVNGPVRAELGVNSRGNVFGSGFRANATIGRAIRLAAINVFGLRPHALDQATQGTPAKYTCCIGENQEESPWPAFHEEFGFGPDDSTVTAMTMRSVSQIEARHTSDARQLLRDFAGTVARTGALLQRTISTCLVLSPEHAHLLAGQGFDKPAIREFVFEAAQLSREELDAVGKTAISSTTSWRLPSDHPEAVPDERVDPATDFFHVLTSPDAVQVVVAGASNSGVSAVVDTFGPRGDRPPLVAVPRPGAAGRADPQDLRGPLGGIVATLERDGFAPTWDVTASGDLTFRIGAGSADCSECLVPKSMIEAMLTDALAGTSYRVAEVVMPTEG</sequence>
<evidence type="ECO:0000313" key="2">
    <source>
        <dbReference type="Proteomes" id="UP001499967"/>
    </source>
</evidence>
<name>A0ABP3YVL1_9PSEU</name>